<dbReference type="FunFam" id="3.90.70.130:FF:000001">
    <property type="entry name" value="Probable Ufm1-specific protease 2"/>
    <property type="match status" value="1"/>
</dbReference>
<evidence type="ECO:0000256" key="1">
    <source>
        <dbReference type="ARBA" id="ARBA00008552"/>
    </source>
</evidence>
<feature type="domain" description="UFSP1/2/DUB catalytic" evidence="6">
    <location>
        <begin position="315"/>
        <end position="499"/>
    </location>
</feature>
<dbReference type="OrthoDB" id="417506at2759"/>
<dbReference type="PANTHER" id="PTHR48153:SF2">
    <property type="entry name" value="UFM1-SPECIFIC PROTEASE 2"/>
    <property type="match status" value="1"/>
</dbReference>
<feature type="domain" description="UFSP2 second" evidence="7">
    <location>
        <begin position="79"/>
        <end position="286"/>
    </location>
</feature>
<evidence type="ECO:0000256" key="5">
    <source>
        <dbReference type="ARBA" id="ARBA00022807"/>
    </source>
</evidence>
<organism evidence="8 9">
    <name type="scientific">Candidula unifasciata</name>
    <dbReference type="NCBI Taxonomy" id="100452"/>
    <lineage>
        <taxon>Eukaryota</taxon>
        <taxon>Metazoa</taxon>
        <taxon>Spiralia</taxon>
        <taxon>Lophotrochozoa</taxon>
        <taxon>Mollusca</taxon>
        <taxon>Gastropoda</taxon>
        <taxon>Heterobranchia</taxon>
        <taxon>Euthyneura</taxon>
        <taxon>Panpulmonata</taxon>
        <taxon>Eupulmonata</taxon>
        <taxon>Stylommatophora</taxon>
        <taxon>Helicina</taxon>
        <taxon>Helicoidea</taxon>
        <taxon>Geomitridae</taxon>
        <taxon>Candidula</taxon>
    </lineage>
</organism>
<evidence type="ECO:0000256" key="3">
    <source>
        <dbReference type="ARBA" id="ARBA00022786"/>
    </source>
</evidence>
<sequence length="507" mass="56925">EQLGLTQMIVVCLWHHTDSDGLFEHCIYTLSEEGVGVVNIVHNLPSKSVARFRVRADIPVLITTESDSEEQLKLALDNELMKLQNHVQAGDFLFGFDDNKVIIQGKRSPLGSVAEDWTTCKDICKHLLVEEGGQLGGRRKGTGLVHQTPVPVSLLQLSTVEPPGTLQYAPIIRHNVGSFKTTNLMLPLDVLVEVDDRLPVLQLHGILNESVARQIVSMFHCLSAYAKRNHLCTPEVFHFKPSCLDTPLTVVYAKGMSDHELEKDRRTLHQRLCLPLTQPVLRRSAAGLFLYQSSPEGYLINTHIGLPEPPVKSATVSLVDGYYSYHHYMQDHFDDNKWGCAYRSLQTIVSWFKYQGYTDRSIPNHKEIQQALFEVGDKDQKFVGSRQWIGSFEVSYVLDHLLGVTSKFINVNAGSELSTVGQELSKHFQTQGTPVMIGGGVFAHTILGVAYNDMTGDISFLILDPHYTGGEDLRTIQDKGWCGWKDVNFWNQTAHYNMCLPQRPSVI</sequence>
<dbReference type="Gene3D" id="3.90.70.130">
    <property type="match status" value="1"/>
</dbReference>
<dbReference type="EMBL" id="CAJHNH020008168">
    <property type="protein sequence ID" value="CAG5135322.1"/>
    <property type="molecule type" value="Genomic_DNA"/>
</dbReference>
<dbReference type="Pfam" id="PF07910">
    <property type="entry name" value="Peptidase_C78"/>
    <property type="match status" value="1"/>
</dbReference>
<evidence type="ECO:0000259" key="6">
    <source>
        <dbReference type="Pfam" id="PF07910"/>
    </source>
</evidence>
<keyword evidence="2" id="KW-0645">Protease</keyword>
<proteinExistence type="inferred from homology"/>
<accession>A0A8S4A4Y5</accession>
<dbReference type="Proteomes" id="UP000678393">
    <property type="component" value="Unassembled WGS sequence"/>
</dbReference>
<dbReference type="InterPro" id="IPR012462">
    <property type="entry name" value="UFSP1/2_DUB_cat"/>
</dbReference>
<dbReference type="GO" id="GO:0071567">
    <property type="term" value="F:deUFMylase activity"/>
    <property type="evidence" value="ECO:0007669"/>
    <property type="project" value="TreeGrafter"/>
</dbReference>
<dbReference type="Pfam" id="PF20908">
    <property type="entry name" value="UfSP2_N"/>
    <property type="match status" value="1"/>
</dbReference>
<keyword evidence="9" id="KW-1185">Reference proteome</keyword>
<keyword evidence="4" id="KW-0378">Hydrolase</keyword>
<dbReference type="AlphaFoldDB" id="A0A8S4A4Y5"/>
<evidence type="ECO:0000313" key="9">
    <source>
        <dbReference type="Proteomes" id="UP000678393"/>
    </source>
</evidence>
<evidence type="ECO:0000256" key="2">
    <source>
        <dbReference type="ARBA" id="ARBA00022670"/>
    </source>
</evidence>
<dbReference type="GO" id="GO:0005783">
    <property type="term" value="C:endoplasmic reticulum"/>
    <property type="evidence" value="ECO:0007669"/>
    <property type="project" value="TreeGrafter"/>
</dbReference>
<dbReference type="PANTHER" id="PTHR48153">
    <property type="entry name" value="UFM1-SPECIFIC PROTEASE 2"/>
    <property type="match status" value="1"/>
</dbReference>
<evidence type="ECO:0000259" key="7">
    <source>
        <dbReference type="Pfam" id="PF20908"/>
    </source>
</evidence>
<dbReference type="InterPro" id="IPR049387">
    <property type="entry name" value="UFSP2-like_2nd"/>
</dbReference>
<feature type="non-terminal residue" evidence="8">
    <location>
        <position position="1"/>
    </location>
</feature>
<name>A0A8S4A4Y5_9EUPU</name>
<evidence type="ECO:0000256" key="4">
    <source>
        <dbReference type="ARBA" id="ARBA00022801"/>
    </source>
</evidence>
<evidence type="ECO:0000313" key="8">
    <source>
        <dbReference type="EMBL" id="CAG5135322.1"/>
    </source>
</evidence>
<evidence type="ECO:0008006" key="10">
    <source>
        <dbReference type="Google" id="ProtNLM"/>
    </source>
</evidence>
<dbReference type="GO" id="GO:0005634">
    <property type="term" value="C:nucleus"/>
    <property type="evidence" value="ECO:0007669"/>
    <property type="project" value="TreeGrafter"/>
</dbReference>
<keyword evidence="5" id="KW-0788">Thiol protease</keyword>
<protein>
    <recommendedName>
        <fullName evidence="10">Ufm1-specific protease 2</fullName>
    </recommendedName>
</protein>
<comment type="similarity">
    <text evidence="1">Belongs to the peptidase C78 family.</text>
</comment>
<keyword evidence="3" id="KW-0833">Ubl conjugation pathway</keyword>
<gene>
    <name evidence="8" type="ORF">CUNI_LOCUS20880</name>
</gene>
<comment type="caution">
    <text evidence="8">The sequence shown here is derived from an EMBL/GenBank/DDBJ whole genome shotgun (WGS) entry which is preliminary data.</text>
</comment>
<reference evidence="8" key="1">
    <citation type="submission" date="2021-04" db="EMBL/GenBank/DDBJ databases">
        <authorList>
            <consortium name="Molecular Ecology Group"/>
        </authorList>
    </citation>
    <scope>NUCLEOTIDE SEQUENCE</scope>
</reference>
<dbReference type="GO" id="GO:0006508">
    <property type="term" value="P:proteolysis"/>
    <property type="evidence" value="ECO:0007669"/>
    <property type="project" value="UniProtKB-KW"/>
</dbReference>